<organism evidence="1 2">
    <name type="scientific">Trifolium medium</name>
    <dbReference type="NCBI Taxonomy" id="97028"/>
    <lineage>
        <taxon>Eukaryota</taxon>
        <taxon>Viridiplantae</taxon>
        <taxon>Streptophyta</taxon>
        <taxon>Embryophyta</taxon>
        <taxon>Tracheophyta</taxon>
        <taxon>Spermatophyta</taxon>
        <taxon>Magnoliopsida</taxon>
        <taxon>eudicotyledons</taxon>
        <taxon>Gunneridae</taxon>
        <taxon>Pentapetalae</taxon>
        <taxon>rosids</taxon>
        <taxon>fabids</taxon>
        <taxon>Fabales</taxon>
        <taxon>Fabaceae</taxon>
        <taxon>Papilionoideae</taxon>
        <taxon>50 kb inversion clade</taxon>
        <taxon>NPAAA clade</taxon>
        <taxon>Hologalegina</taxon>
        <taxon>IRL clade</taxon>
        <taxon>Trifolieae</taxon>
        <taxon>Trifolium</taxon>
    </lineage>
</organism>
<evidence type="ECO:0000313" key="1">
    <source>
        <dbReference type="EMBL" id="MCI60327.1"/>
    </source>
</evidence>
<reference evidence="1 2" key="1">
    <citation type="journal article" date="2018" name="Front. Plant Sci.">
        <title>Red Clover (Trifolium pratense) and Zigzag Clover (T. medium) - A Picture of Genomic Similarities and Differences.</title>
        <authorList>
            <person name="Dluhosova J."/>
            <person name="Istvanek J."/>
            <person name="Nedelnik J."/>
            <person name="Repkova J."/>
        </authorList>
    </citation>
    <scope>NUCLEOTIDE SEQUENCE [LARGE SCALE GENOMIC DNA]</scope>
    <source>
        <strain evidence="2">cv. 10/8</strain>
        <tissue evidence="1">Leaf</tissue>
    </source>
</reference>
<evidence type="ECO:0000313" key="2">
    <source>
        <dbReference type="Proteomes" id="UP000265520"/>
    </source>
</evidence>
<protein>
    <submittedName>
        <fullName evidence="1">Uncharacterized protein</fullName>
    </submittedName>
</protein>
<dbReference type="AlphaFoldDB" id="A0A392TIR8"/>
<feature type="non-terminal residue" evidence="1">
    <location>
        <position position="49"/>
    </location>
</feature>
<name>A0A392TIR8_9FABA</name>
<comment type="caution">
    <text evidence="1">The sequence shown here is derived from an EMBL/GenBank/DDBJ whole genome shotgun (WGS) entry which is preliminary data.</text>
</comment>
<dbReference type="EMBL" id="LXQA010579494">
    <property type="protein sequence ID" value="MCI60327.1"/>
    <property type="molecule type" value="Genomic_DNA"/>
</dbReference>
<sequence length="49" mass="5822">MRRTVEINLTVQDRGEERVRCDRNTEIPMYCISDLRSDRRSGMKCNLTC</sequence>
<accession>A0A392TIR8</accession>
<dbReference type="Proteomes" id="UP000265520">
    <property type="component" value="Unassembled WGS sequence"/>
</dbReference>
<keyword evidence="2" id="KW-1185">Reference proteome</keyword>
<proteinExistence type="predicted"/>